<dbReference type="InterPro" id="IPR039289">
    <property type="entry name" value="CHCHD4"/>
</dbReference>
<dbReference type="GO" id="GO:0005758">
    <property type="term" value="C:mitochondrial intermembrane space"/>
    <property type="evidence" value="ECO:0007669"/>
    <property type="project" value="TreeGrafter"/>
</dbReference>
<dbReference type="EMBL" id="JAFNEN010000503">
    <property type="protein sequence ID" value="KAG8181658.1"/>
    <property type="molecule type" value="Genomic_DNA"/>
</dbReference>
<name>A0AAV6UCT4_9ARAC</name>
<dbReference type="PANTHER" id="PTHR21622">
    <property type="entry name" value="COILED-COIL-HELIX-COILED-COIL-HELIX DOMAIN CONTAINING 4"/>
    <property type="match status" value="1"/>
</dbReference>
<reference evidence="11 12" key="1">
    <citation type="journal article" date="2022" name="Nat. Ecol. Evol.">
        <title>A masculinizing supergene underlies an exaggerated male reproductive morph in a spider.</title>
        <authorList>
            <person name="Hendrickx F."/>
            <person name="De Corte Z."/>
            <person name="Sonet G."/>
            <person name="Van Belleghem S.M."/>
            <person name="Kostlbacher S."/>
            <person name="Vangestel C."/>
        </authorList>
    </citation>
    <scope>NUCLEOTIDE SEQUENCE [LARGE SCALE GENOMIC DNA]</scope>
    <source>
        <strain evidence="11">W744_W776</strain>
    </source>
</reference>
<feature type="domain" description="CHCH" evidence="10">
    <location>
        <begin position="59"/>
        <end position="94"/>
    </location>
</feature>
<dbReference type="PROSITE" id="PS51808">
    <property type="entry name" value="CHCH"/>
    <property type="match status" value="1"/>
</dbReference>
<evidence type="ECO:0000259" key="10">
    <source>
        <dbReference type="Pfam" id="PF06747"/>
    </source>
</evidence>
<keyword evidence="7" id="KW-1015">Disulfide bond</keyword>
<evidence type="ECO:0000256" key="9">
    <source>
        <dbReference type="SAM" id="MobiDB-lite"/>
    </source>
</evidence>
<keyword evidence="2" id="KW-0813">Transport</keyword>
<proteinExistence type="predicted"/>
<organism evidence="11 12">
    <name type="scientific">Oedothorax gibbosus</name>
    <dbReference type="NCBI Taxonomy" id="931172"/>
    <lineage>
        <taxon>Eukaryota</taxon>
        <taxon>Metazoa</taxon>
        <taxon>Ecdysozoa</taxon>
        <taxon>Arthropoda</taxon>
        <taxon>Chelicerata</taxon>
        <taxon>Arachnida</taxon>
        <taxon>Araneae</taxon>
        <taxon>Araneomorphae</taxon>
        <taxon>Entelegynae</taxon>
        <taxon>Araneoidea</taxon>
        <taxon>Linyphiidae</taxon>
        <taxon>Erigoninae</taxon>
        <taxon>Oedothorax</taxon>
    </lineage>
</organism>
<dbReference type="GO" id="GO:0015035">
    <property type="term" value="F:protein-disulfide reductase activity"/>
    <property type="evidence" value="ECO:0007669"/>
    <property type="project" value="InterPro"/>
</dbReference>
<feature type="region of interest" description="Disordered" evidence="9">
    <location>
        <begin position="107"/>
        <end position="144"/>
    </location>
</feature>
<keyword evidence="3" id="KW-0653">Protein transport</keyword>
<evidence type="ECO:0000256" key="3">
    <source>
        <dbReference type="ARBA" id="ARBA00022927"/>
    </source>
</evidence>
<dbReference type="Gene3D" id="1.10.287.2900">
    <property type="match status" value="1"/>
</dbReference>
<comment type="caution">
    <text evidence="11">The sequence shown here is derived from an EMBL/GenBank/DDBJ whole genome shotgun (WGS) entry which is preliminary data.</text>
</comment>
<evidence type="ECO:0000256" key="1">
    <source>
        <dbReference type="ARBA" id="ARBA00004173"/>
    </source>
</evidence>
<keyword evidence="4" id="KW-0560">Oxidoreductase</keyword>
<keyword evidence="8" id="KW-0676">Redox-active center</keyword>
<dbReference type="Pfam" id="PF06747">
    <property type="entry name" value="CHCH"/>
    <property type="match status" value="1"/>
</dbReference>
<evidence type="ECO:0000256" key="6">
    <source>
        <dbReference type="ARBA" id="ARBA00023128"/>
    </source>
</evidence>
<accession>A0AAV6UCT4</accession>
<keyword evidence="12" id="KW-1185">Reference proteome</keyword>
<dbReference type="GO" id="GO:0045041">
    <property type="term" value="P:protein import into mitochondrial intermembrane space"/>
    <property type="evidence" value="ECO:0007669"/>
    <property type="project" value="InterPro"/>
</dbReference>
<evidence type="ECO:0000313" key="12">
    <source>
        <dbReference type="Proteomes" id="UP000827092"/>
    </source>
</evidence>
<dbReference type="PANTHER" id="PTHR21622:SF0">
    <property type="entry name" value="COILED-COIL-HELIX-COILED-COIL-HELIX DOMAIN CONTAINING 4"/>
    <property type="match status" value="1"/>
</dbReference>
<feature type="compositionally biased region" description="Basic and acidic residues" evidence="9">
    <location>
        <begin position="123"/>
        <end position="144"/>
    </location>
</feature>
<gene>
    <name evidence="11" type="ORF">JTE90_017016</name>
</gene>
<evidence type="ECO:0000256" key="5">
    <source>
        <dbReference type="ARBA" id="ARBA00023010"/>
    </source>
</evidence>
<protein>
    <recommendedName>
        <fullName evidence="10">CHCH domain-containing protein</fullName>
    </recommendedName>
</protein>
<evidence type="ECO:0000256" key="2">
    <source>
        <dbReference type="ARBA" id="ARBA00022448"/>
    </source>
</evidence>
<dbReference type="Proteomes" id="UP000827092">
    <property type="component" value="Unassembled WGS sequence"/>
</dbReference>
<sequence>MSHCVSFGKDKVMFLTEADLKGPSSIVLPEPEEPRGLMLPNGDINWGCPCLGNAAIGPCSVEFRESLSCFHKSEADPKGSDCLGQFREMNDCMARFPALYKQDKDTDATLKSLEENNISSNKPSEREEPSSQTKEETKTASLEK</sequence>
<dbReference type="InterPro" id="IPR010625">
    <property type="entry name" value="CHCH"/>
</dbReference>
<keyword evidence="6" id="KW-0496">Mitochondrion</keyword>
<evidence type="ECO:0000313" key="11">
    <source>
        <dbReference type="EMBL" id="KAG8181658.1"/>
    </source>
</evidence>
<evidence type="ECO:0000256" key="4">
    <source>
        <dbReference type="ARBA" id="ARBA00023002"/>
    </source>
</evidence>
<evidence type="ECO:0000256" key="8">
    <source>
        <dbReference type="ARBA" id="ARBA00023284"/>
    </source>
</evidence>
<evidence type="ECO:0000256" key="7">
    <source>
        <dbReference type="ARBA" id="ARBA00023157"/>
    </source>
</evidence>
<keyword evidence="5" id="KW-0811">Translocation</keyword>
<comment type="subcellular location">
    <subcellularLocation>
        <location evidence="1">Mitochondrion</location>
    </subcellularLocation>
</comment>
<dbReference type="AlphaFoldDB" id="A0AAV6UCT4"/>